<protein>
    <submittedName>
        <fullName evidence="4">BTB domain-containing protein</fullName>
    </submittedName>
</protein>
<dbReference type="WBParaSite" id="EN70_11264">
    <property type="protein sequence ID" value="EN70_11264"/>
    <property type="gene ID" value="EN70_11264"/>
</dbReference>
<name>A0A1I7V9A9_LOALO</name>
<keyword evidence="3" id="KW-1185">Reference proteome</keyword>
<feature type="chain" id="PRO_5009309892" evidence="2">
    <location>
        <begin position="19"/>
        <end position="332"/>
    </location>
</feature>
<keyword evidence="2" id="KW-0732">Signal</keyword>
<reference evidence="4" key="2">
    <citation type="submission" date="2016-11" db="UniProtKB">
        <authorList>
            <consortium name="WormBaseParasite"/>
        </authorList>
    </citation>
    <scope>IDENTIFICATION</scope>
</reference>
<organism evidence="3 4">
    <name type="scientific">Loa loa</name>
    <name type="common">Eye worm</name>
    <name type="synonym">Filaria loa</name>
    <dbReference type="NCBI Taxonomy" id="7209"/>
    <lineage>
        <taxon>Eukaryota</taxon>
        <taxon>Metazoa</taxon>
        <taxon>Ecdysozoa</taxon>
        <taxon>Nematoda</taxon>
        <taxon>Chromadorea</taxon>
        <taxon>Rhabditida</taxon>
        <taxon>Spirurina</taxon>
        <taxon>Spiruromorpha</taxon>
        <taxon>Filarioidea</taxon>
        <taxon>Onchocercidae</taxon>
        <taxon>Loa</taxon>
    </lineage>
</organism>
<sequence>MSITQIIGFSLLVCITLAYNETFSPFDLNTNVITTFVRYPGYEQNVAPKNYNIDGEIPEEEQSHKRPHAGCDSSFENRGEYRKRKKTHDDDDHTTQYIHHTSDIVLCQKTYDDLETLFGHNGDVTYNSKSEKITGNDREQMTITTSDDQSQEITDGFAYNIERENTDRELLGINVDKDLFPELICSLSPFNSDTSTSNIDGESPGTNGKTEFAPVLFKSFDSIGSKLAKIIRIDADPEISKMMNIEIFAQNAWLENQESIFSLIPGKEKGKLISIKTIKQLSDALVKNCEFQLKHEKIMEELKAEKFDLAIFEFNQCFAGMIELFHIPAVVK</sequence>
<reference evidence="3" key="1">
    <citation type="submission" date="2012-04" db="EMBL/GenBank/DDBJ databases">
        <title>The Genome Sequence of Loa loa.</title>
        <authorList>
            <consortium name="The Broad Institute Genome Sequencing Platform"/>
            <consortium name="Broad Institute Genome Sequencing Center for Infectious Disease"/>
            <person name="Nutman T.B."/>
            <person name="Fink D.L."/>
            <person name="Russ C."/>
            <person name="Young S."/>
            <person name="Zeng Q."/>
            <person name="Gargeya S."/>
            <person name="Alvarado L."/>
            <person name="Berlin A."/>
            <person name="Chapman S.B."/>
            <person name="Chen Z."/>
            <person name="Freedman E."/>
            <person name="Gellesch M."/>
            <person name="Goldberg J."/>
            <person name="Griggs A."/>
            <person name="Gujja S."/>
            <person name="Heilman E.R."/>
            <person name="Heiman D."/>
            <person name="Howarth C."/>
            <person name="Mehta T."/>
            <person name="Neiman D."/>
            <person name="Pearson M."/>
            <person name="Roberts A."/>
            <person name="Saif S."/>
            <person name="Shea T."/>
            <person name="Shenoy N."/>
            <person name="Sisk P."/>
            <person name="Stolte C."/>
            <person name="Sykes S."/>
            <person name="White J."/>
            <person name="Yandava C."/>
            <person name="Haas B."/>
            <person name="Henn M.R."/>
            <person name="Nusbaum C."/>
            <person name="Birren B."/>
        </authorList>
    </citation>
    <scope>NUCLEOTIDE SEQUENCE [LARGE SCALE GENOMIC DNA]</scope>
</reference>
<evidence type="ECO:0000256" key="1">
    <source>
        <dbReference type="SAM" id="MobiDB-lite"/>
    </source>
</evidence>
<proteinExistence type="predicted"/>
<feature type="region of interest" description="Disordered" evidence="1">
    <location>
        <begin position="57"/>
        <end position="94"/>
    </location>
</feature>
<dbReference type="AlphaFoldDB" id="A0A1I7V9A9"/>
<evidence type="ECO:0000313" key="4">
    <source>
        <dbReference type="WBParaSite" id="EN70_11264"/>
    </source>
</evidence>
<accession>A0A1I7V9A9</accession>
<evidence type="ECO:0000256" key="2">
    <source>
        <dbReference type="SAM" id="SignalP"/>
    </source>
</evidence>
<evidence type="ECO:0000313" key="3">
    <source>
        <dbReference type="Proteomes" id="UP000095285"/>
    </source>
</evidence>
<feature type="signal peptide" evidence="2">
    <location>
        <begin position="1"/>
        <end position="18"/>
    </location>
</feature>
<dbReference type="Proteomes" id="UP000095285">
    <property type="component" value="Unassembled WGS sequence"/>
</dbReference>